<proteinExistence type="predicted"/>
<evidence type="ECO:0000256" key="1">
    <source>
        <dbReference type="SAM" id="MobiDB-lite"/>
    </source>
</evidence>
<gene>
    <name evidence="2" type="ORF">NBR_LOCUS9603</name>
</gene>
<dbReference type="WBParaSite" id="NBR_0000960201-mRNA-1">
    <property type="protein sequence ID" value="NBR_0000960201-mRNA-1"/>
    <property type="gene ID" value="NBR_0000960201"/>
</dbReference>
<dbReference type="EMBL" id="UYSL01020165">
    <property type="protein sequence ID" value="VDL73192.1"/>
    <property type="molecule type" value="Genomic_DNA"/>
</dbReference>
<dbReference type="AlphaFoldDB" id="A0A0N4Y1T1"/>
<evidence type="ECO:0000313" key="3">
    <source>
        <dbReference type="Proteomes" id="UP000271162"/>
    </source>
</evidence>
<organism evidence="4">
    <name type="scientific">Nippostrongylus brasiliensis</name>
    <name type="common">Rat hookworm</name>
    <dbReference type="NCBI Taxonomy" id="27835"/>
    <lineage>
        <taxon>Eukaryota</taxon>
        <taxon>Metazoa</taxon>
        <taxon>Ecdysozoa</taxon>
        <taxon>Nematoda</taxon>
        <taxon>Chromadorea</taxon>
        <taxon>Rhabditida</taxon>
        <taxon>Rhabditina</taxon>
        <taxon>Rhabditomorpha</taxon>
        <taxon>Strongyloidea</taxon>
        <taxon>Heligmosomidae</taxon>
        <taxon>Nippostrongylus</taxon>
    </lineage>
</organism>
<name>A0A0N4Y1T1_NIPBR</name>
<feature type="compositionally biased region" description="Basic and acidic residues" evidence="1">
    <location>
        <begin position="53"/>
        <end position="70"/>
    </location>
</feature>
<feature type="region of interest" description="Disordered" evidence="1">
    <location>
        <begin position="49"/>
        <end position="84"/>
    </location>
</feature>
<dbReference type="Proteomes" id="UP000271162">
    <property type="component" value="Unassembled WGS sequence"/>
</dbReference>
<reference evidence="2 3" key="2">
    <citation type="submission" date="2018-11" db="EMBL/GenBank/DDBJ databases">
        <authorList>
            <consortium name="Pathogen Informatics"/>
        </authorList>
    </citation>
    <scope>NUCLEOTIDE SEQUENCE [LARGE SCALE GENOMIC DNA]</scope>
</reference>
<accession>A0A0N4Y1T1</accession>
<sequence length="84" mass="9362">MGSRKSWTFFSHQALQINTDGQLQMESIATLRIVNEYGHFLSLSLVKPMGSTRSRDPKRICGLDAPDHRKGGPPRMYIGARGMG</sequence>
<evidence type="ECO:0000313" key="4">
    <source>
        <dbReference type="WBParaSite" id="NBR_0000960201-mRNA-1"/>
    </source>
</evidence>
<keyword evidence="3" id="KW-1185">Reference proteome</keyword>
<protein>
    <submittedName>
        <fullName evidence="4">30S ribosomal protein S11</fullName>
    </submittedName>
</protein>
<reference evidence="4" key="1">
    <citation type="submission" date="2017-02" db="UniProtKB">
        <authorList>
            <consortium name="WormBaseParasite"/>
        </authorList>
    </citation>
    <scope>IDENTIFICATION</scope>
</reference>
<evidence type="ECO:0000313" key="2">
    <source>
        <dbReference type="EMBL" id="VDL73192.1"/>
    </source>
</evidence>